<keyword evidence="2" id="KW-1133">Transmembrane helix</keyword>
<dbReference type="EMBL" id="CP045915">
    <property type="protein sequence ID" value="QGH32597.1"/>
    <property type="molecule type" value="Genomic_DNA"/>
</dbReference>
<dbReference type="Proteomes" id="UP000339690">
    <property type="component" value="Chromosome"/>
</dbReference>
<dbReference type="RefSeq" id="WP_153789871.1">
    <property type="nucleotide sequence ID" value="NZ_CP045915.1"/>
</dbReference>
<protein>
    <recommendedName>
        <fullName evidence="4">Fibronectin type-III domain-containing protein</fullName>
    </recommendedName>
</protein>
<feature type="region of interest" description="Disordered" evidence="1">
    <location>
        <begin position="239"/>
        <end position="268"/>
    </location>
</feature>
<dbReference type="CDD" id="cd00063">
    <property type="entry name" value="FN3"/>
    <property type="match status" value="1"/>
</dbReference>
<keyword evidence="2" id="KW-0472">Membrane</keyword>
<feature type="domain" description="Fibronectin type-III" evidence="4">
    <location>
        <begin position="150"/>
        <end position="237"/>
    </location>
</feature>
<dbReference type="Pfam" id="PF00041">
    <property type="entry name" value="fn3"/>
    <property type="match status" value="1"/>
</dbReference>
<feature type="chain" id="PRO_5024458009" description="Fibronectin type-III domain-containing protein" evidence="3">
    <location>
        <begin position="25"/>
        <end position="474"/>
    </location>
</feature>
<feature type="compositionally biased region" description="Basic and acidic residues" evidence="1">
    <location>
        <begin position="456"/>
        <end position="474"/>
    </location>
</feature>
<dbReference type="InterPro" id="IPR003961">
    <property type="entry name" value="FN3_dom"/>
</dbReference>
<organism evidence="5 6">
    <name type="scientific">Gracilibacillus salitolerans</name>
    <dbReference type="NCBI Taxonomy" id="2663022"/>
    <lineage>
        <taxon>Bacteria</taxon>
        <taxon>Bacillati</taxon>
        <taxon>Bacillota</taxon>
        <taxon>Bacilli</taxon>
        <taxon>Bacillales</taxon>
        <taxon>Bacillaceae</taxon>
        <taxon>Gracilibacillus</taxon>
    </lineage>
</organism>
<name>A0A5Q2TEJ6_9BACI</name>
<evidence type="ECO:0000256" key="2">
    <source>
        <dbReference type="SAM" id="Phobius"/>
    </source>
</evidence>
<sequence length="474" mass="52728">MKKIIFMLIVALTLSLIPLSSVFASTYDYHDGLLDDSENIADTNLPGGGYDNDLNTGTGTTYRGTWFIEFVNPVDIIAYYIEGTGGNGAWRFYFHDGTEIVLNDYAKYGYFEFDQVFSGVERIEIEHDGSSYNLIKEVDFFSAPTDDLTPPGEVSNLSINEGYNSLNLSWSNPNDDDFSVVNIYQDDVLIKEGLKDDQSYKVNDLEDNTTYHFKITTVDIFGNESEGKTIEGTTLEIVDSDGDGIPDHEDEYPDDPENIPPPETTDEVPEVENLEIEATPERVDLSWKKPLRYFGKATIYRKTTGTVTSFNMNDLNPFAAQTVYAAEDYEPLFETNGTTFADLSVNENDEYEYKVTNTYEGIESRGVTVQTTIPEPPLVDTSDMTLPFGVEGLIESGNGLLLLIGGFVLLALAFLFVPKVIAAIRQSFSGGNGATQTAAPGTRVTERQQKIMTGQKQREPRAPRIPREPRQGRA</sequence>
<dbReference type="InterPro" id="IPR036116">
    <property type="entry name" value="FN3_sf"/>
</dbReference>
<feature type="compositionally biased region" description="Acidic residues" evidence="1">
    <location>
        <begin position="239"/>
        <end position="257"/>
    </location>
</feature>
<reference evidence="5 6" key="1">
    <citation type="submission" date="2019-11" db="EMBL/GenBank/DDBJ databases">
        <title>Gracilibacillus salitolerans sp. nov., a moderate halophile isolated from a saline soil in northwest China.</title>
        <authorList>
            <person name="Gan L."/>
        </authorList>
    </citation>
    <scope>NUCLEOTIDE SEQUENCE [LARGE SCALE GENOMIC DNA]</scope>
    <source>
        <strain evidence="5 6">SCU50</strain>
    </source>
</reference>
<evidence type="ECO:0000313" key="6">
    <source>
        <dbReference type="Proteomes" id="UP000339690"/>
    </source>
</evidence>
<dbReference type="AlphaFoldDB" id="A0A5Q2TEJ6"/>
<evidence type="ECO:0000256" key="1">
    <source>
        <dbReference type="SAM" id="MobiDB-lite"/>
    </source>
</evidence>
<dbReference type="KEGG" id="grc:GI584_00185"/>
<keyword evidence="6" id="KW-1185">Reference proteome</keyword>
<keyword evidence="3" id="KW-0732">Signal</keyword>
<evidence type="ECO:0000259" key="4">
    <source>
        <dbReference type="PROSITE" id="PS50853"/>
    </source>
</evidence>
<evidence type="ECO:0000313" key="5">
    <source>
        <dbReference type="EMBL" id="QGH32597.1"/>
    </source>
</evidence>
<keyword evidence="2" id="KW-0812">Transmembrane</keyword>
<gene>
    <name evidence="5" type="ORF">GI584_00185</name>
</gene>
<evidence type="ECO:0000256" key="3">
    <source>
        <dbReference type="SAM" id="SignalP"/>
    </source>
</evidence>
<accession>A0A5Q2TEJ6</accession>
<dbReference type="SUPFAM" id="SSF49265">
    <property type="entry name" value="Fibronectin type III"/>
    <property type="match status" value="1"/>
</dbReference>
<proteinExistence type="predicted"/>
<feature type="transmembrane region" description="Helical" evidence="2">
    <location>
        <begin position="399"/>
        <end position="417"/>
    </location>
</feature>
<feature type="signal peptide" evidence="3">
    <location>
        <begin position="1"/>
        <end position="24"/>
    </location>
</feature>
<feature type="region of interest" description="Disordered" evidence="1">
    <location>
        <begin position="431"/>
        <end position="474"/>
    </location>
</feature>
<dbReference type="SMART" id="SM00060">
    <property type="entry name" value="FN3"/>
    <property type="match status" value="2"/>
</dbReference>
<dbReference type="Gene3D" id="2.60.40.10">
    <property type="entry name" value="Immunoglobulins"/>
    <property type="match status" value="2"/>
</dbReference>
<dbReference type="PROSITE" id="PS50853">
    <property type="entry name" value="FN3"/>
    <property type="match status" value="1"/>
</dbReference>
<dbReference type="InterPro" id="IPR013783">
    <property type="entry name" value="Ig-like_fold"/>
</dbReference>